<dbReference type="InterPro" id="IPR035418">
    <property type="entry name" value="AraC-bd_2"/>
</dbReference>
<dbReference type="InterPro" id="IPR050204">
    <property type="entry name" value="AraC_XylS_family_regulators"/>
</dbReference>
<reference evidence="5 6" key="1">
    <citation type="submission" date="2018-05" db="EMBL/GenBank/DDBJ databases">
        <title>Genomic Encyclopedia of Type Strains, Phase IV (KMG-V): Genome sequencing to study the core and pangenomes of soil and plant-associated prokaryotes.</title>
        <authorList>
            <person name="Whitman W."/>
        </authorList>
    </citation>
    <scope>NUCLEOTIDE SEQUENCE [LARGE SCALE GENOMIC DNA]</scope>
    <source>
        <strain evidence="5 6">SCZa-39</strain>
    </source>
</reference>
<keyword evidence="6" id="KW-1185">Reference proteome</keyword>
<dbReference type="SMART" id="SM00342">
    <property type="entry name" value="HTH_ARAC"/>
    <property type="match status" value="1"/>
</dbReference>
<evidence type="ECO:0000256" key="3">
    <source>
        <dbReference type="ARBA" id="ARBA00023163"/>
    </source>
</evidence>
<evidence type="ECO:0000313" key="5">
    <source>
        <dbReference type="EMBL" id="PVX86538.1"/>
    </source>
</evidence>
<dbReference type="Proteomes" id="UP000245712">
    <property type="component" value="Unassembled WGS sequence"/>
</dbReference>
<name>A0ABX5KU38_9BURK</name>
<organism evidence="5 6">
    <name type="scientific">Paraburkholderia unamae</name>
    <dbReference type="NCBI Taxonomy" id="219649"/>
    <lineage>
        <taxon>Bacteria</taxon>
        <taxon>Pseudomonadati</taxon>
        <taxon>Pseudomonadota</taxon>
        <taxon>Betaproteobacteria</taxon>
        <taxon>Burkholderiales</taxon>
        <taxon>Burkholderiaceae</taxon>
        <taxon>Paraburkholderia</taxon>
    </lineage>
</organism>
<dbReference type="Pfam" id="PF12833">
    <property type="entry name" value="HTH_18"/>
    <property type="match status" value="1"/>
</dbReference>
<sequence length="330" mass="36423">MDIAIPRKHSNRLGATRAREDVEREVAKLLCEHRMEVSGREPLNAELYGVAMHRASLLELCYGRETHIDAGELDGHYLFRATLAGRSELQSGNERVSLSAGSLSVSSPSRKSRISTDTACRSLLLRVDRAALEIKLADMLQSSLRRPLVFDLEVGRTHSGAAAFHSTLRYLCSLCEQIEASARDSLLGPELTQWLATLLLTQLPHSYSETLARGTKPPLPAHVKRAREYIDAHLGEPLAVATLAQAAGVSPRTLQNGFSQFLDQSPADYIRERRIEAVHRALKADPERSVTDVLLEHGVHSFGHFAKAYARRYGYPPSATARCGARRALS</sequence>
<dbReference type="Pfam" id="PF14525">
    <property type="entry name" value="AraC_binding_2"/>
    <property type="match status" value="1"/>
</dbReference>
<evidence type="ECO:0000256" key="1">
    <source>
        <dbReference type="ARBA" id="ARBA00023015"/>
    </source>
</evidence>
<accession>A0ABX5KU38</accession>
<dbReference type="InterPro" id="IPR009057">
    <property type="entry name" value="Homeodomain-like_sf"/>
</dbReference>
<dbReference type="InterPro" id="IPR018062">
    <property type="entry name" value="HTH_AraC-typ_CS"/>
</dbReference>
<keyword evidence="1" id="KW-0805">Transcription regulation</keyword>
<evidence type="ECO:0000313" key="6">
    <source>
        <dbReference type="Proteomes" id="UP000245712"/>
    </source>
</evidence>
<dbReference type="SUPFAM" id="SSF46689">
    <property type="entry name" value="Homeodomain-like"/>
    <property type="match status" value="1"/>
</dbReference>
<gene>
    <name evidence="5" type="ORF">C7402_102374</name>
</gene>
<dbReference type="PROSITE" id="PS00041">
    <property type="entry name" value="HTH_ARAC_FAMILY_1"/>
    <property type="match status" value="1"/>
</dbReference>
<dbReference type="PROSITE" id="PS01124">
    <property type="entry name" value="HTH_ARAC_FAMILY_2"/>
    <property type="match status" value="1"/>
</dbReference>
<dbReference type="RefSeq" id="WP_116609929.1">
    <property type="nucleotide sequence ID" value="NZ_QEOB01000002.1"/>
</dbReference>
<dbReference type="EMBL" id="QEOB01000002">
    <property type="protein sequence ID" value="PVX86538.1"/>
    <property type="molecule type" value="Genomic_DNA"/>
</dbReference>
<comment type="caution">
    <text evidence="5">The sequence shown here is derived from an EMBL/GenBank/DDBJ whole genome shotgun (WGS) entry which is preliminary data.</text>
</comment>
<proteinExistence type="predicted"/>
<dbReference type="Gene3D" id="1.10.10.60">
    <property type="entry name" value="Homeodomain-like"/>
    <property type="match status" value="1"/>
</dbReference>
<evidence type="ECO:0000259" key="4">
    <source>
        <dbReference type="PROSITE" id="PS01124"/>
    </source>
</evidence>
<dbReference type="PANTHER" id="PTHR46796">
    <property type="entry name" value="HTH-TYPE TRANSCRIPTIONAL ACTIVATOR RHAS-RELATED"/>
    <property type="match status" value="1"/>
</dbReference>
<feature type="domain" description="HTH araC/xylS-type" evidence="4">
    <location>
        <begin position="224"/>
        <end position="323"/>
    </location>
</feature>
<dbReference type="InterPro" id="IPR018060">
    <property type="entry name" value="HTH_AraC"/>
</dbReference>
<protein>
    <submittedName>
        <fullName evidence="5">AraC family transcriptional regulator</fullName>
    </submittedName>
</protein>
<evidence type="ECO:0000256" key="2">
    <source>
        <dbReference type="ARBA" id="ARBA00023125"/>
    </source>
</evidence>
<keyword evidence="3" id="KW-0804">Transcription</keyword>
<keyword evidence="2" id="KW-0238">DNA-binding</keyword>